<protein>
    <recommendedName>
        <fullName evidence="9">ATP synthase epsilon chain</fullName>
    </recommendedName>
    <alternativeName>
        <fullName evidence="9">ATP synthase F1 sector epsilon subunit</fullName>
    </alternativeName>
    <alternativeName>
        <fullName evidence="9">F-ATPase epsilon subunit</fullName>
    </alternativeName>
</protein>
<name>A0A6N2R2G6_9FIRM</name>
<dbReference type="SUPFAM" id="SSF51344">
    <property type="entry name" value="Epsilon subunit of F1F0-ATP synthase N-terminal domain"/>
    <property type="match status" value="1"/>
</dbReference>
<dbReference type="SUPFAM" id="SSF46604">
    <property type="entry name" value="Epsilon subunit of F1F0-ATP synthase C-terminal domain"/>
    <property type="match status" value="1"/>
</dbReference>
<dbReference type="InterPro" id="IPR020546">
    <property type="entry name" value="ATP_synth_F1_dsu/esu_N"/>
</dbReference>
<evidence type="ECO:0000259" key="12">
    <source>
        <dbReference type="Pfam" id="PF02823"/>
    </source>
</evidence>
<comment type="subcellular location">
    <subcellularLocation>
        <location evidence="1 9">Cell membrane</location>
        <topology evidence="1 9">Peripheral membrane protein</topology>
    </subcellularLocation>
</comment>
<dbReference type="NCBIfam" id="TIGR01216">
    <property type="entry name" value="ATP_synt_epsi"/>
    <property type="match status" value="1"/>
</dbReference>
<sequence length="135" mass="14640">MANTFHLQIVTPDGLAFDGETESLIVKTTQGDVGILSGHADYFAAISVGRIRVKNPDGSYRKAAVNGGFLRVTKEVTRVVATSFEWADQIDLERAQRAKSGAEKALASASDPGEVELLKLRLRRANNRINVVEGK</sequence>
<dbReference type="PANTHER" id="PTHR13822:SF10">
    <property type="entry name" value="ATP SYNTHASE EPSILON CHAIN, CHLOROPLASTIC"/>
    <property type="match status" value="1"/>
</dbReference>
<evidence type="ECO:0000256" key="4">
    <source>
        <dbReference type="ARBA" id="ARBA00022475"/>
    </source>
</evidence>
<dbReference type="HAMAP" id="MF_00530">
    <property type="entry name" value="ATP_synth_epsil_bac"/>
    <property type="match status" value="1"/>
</dbReference>
<dbReference type="CDD" id="cd12152">
    <property type="entry name" value="F1-ATPase_delta"/>
    <property type="match status" value="1"/>
</dbReference>
<feature type="domain" description="ATP synthase F1 complex delta/epsilon subunit N-terminal" evidence="12">
    <location>
        <begin position="5"/>
        <end position="83"/>
    </location>
</feature>
<comment type="function">
    <text evidence="9">Produces ATP from ADP in the presence of a proton gradient across the membrane.</text>
</comment>
<evidence type="ECO:0000256" key="10">
    <source>
        <dbReference type="RuleBase" id="RU003656"/>
    </source>
</evidence>
<accession>A0A6N2R2G6</accession>
<comment type="similarity">
    <text evidence="2 9 10">Belongs to the ATPase epsilon chain family.</text>
</comment>
<proteinExistence type="inferred from homology"/>
<dbReference type="Pfam" id="PF00401">
    <property type="entry name" value="ATP-synt_DE"/>
    <property type="match status" value="1"/>
</dbReference>
<evidence type="ECO:0000256" key="3">
    <source>
        <dbReference type="ARBA" id="ARBA00022448"/>
    </source>
</evidence>
<dbReference type="GO" id="GO:0045259">
    <property type="term" value="C:proton-transporting ATP synthase complex"/>
    <property type="evidence" value="ECO:0007669"/>
    <property type="project" value="UniProtKB-KW"/>
</dbReference>
<keyword evidence="3 9" id="KW-0813">Transport</keyword>
<keyword evidence="9" id="KW-0375">Hydrogen ion transport</keyword>
<keyword evidence="8 9" id="KW-0066">ATP synthesis</keyword>
<dbReference type="InterPro" id="IPR020547">
    <property type="entry name" value="ATP_synth_F1_esu_C"/>
</dbReference>
<dbReference type="Gene3D" id="1.20.5.440">
    <property type="entry name" value="ATP synthase delta/epsilon subunit, C-terminal domain"/>
    <property type="match status" value="1"/>
</dbReference>
<evidence type="ECO:0000313" key="13">
    <source>
        <dbReference type="EMBL" id="VYS75032.1"/>
    </source>
</evidence>
<dbReference type="Gene3D" id="2.60.15.10">
    <property type="entry name" value="F0F1 ATP synthase delta/epsilon subunit, N-terminal"/>
    <property type="match status" value="1"/>
</dbReference>
<dbReference type="InterPro" id="IPR036771">
    <property type="entry name" value="ATPsynth_dsu/esu_N"/>
</dbReference>
<evidence type="ECO:0000256" key="2">
    <source>
        <dbReference type="ARBA" id="ARBA00005712"/>
    </source>
</evidence>
<evidence type="ECO:0000256" key="5">
    <source>
        <dbReference type="ARBA" id="ARBA00023065"/>
    </source>
</evidence>
<dbReference type="Pfam" id="PF02823">
    <property type="entry name" value="ATP-synt_DE_N"/>
    <property type="match status" value="1"/>
</dbReference>
<dbReference type="GO" id="GO:0005524">
    <property type="term" value="F:ATP binding"/>
    <property type="evidence" value="ECO:0007669"/>
    <property type="project" value="UniProtKB-UniRule"/>
</dbReference>
<comment type="subunit">
    <text evidence="9 10">F-type ATPases have 2 components, CF(1) - the catalytic core - and CF(0) - the membrane proton channel. CF(1) has five subunits: alpha(3), beta(3), gamma(1), delta(1), epsilon(1). CF(0) has three main subunits: a, b and c.</text>
</comment>
<evidence type="ECO:0000256" key="8">
    <source>
        <dbReference type="ARBA" id="ARBA00023310"/>
    </source>
</evidence>
<dbReference type="GO" id="GO:0046933">
    <property type="term" value="F:proton-transporting ATP synthase activity, rotational mechanism"/>
    <property type="evidence" value="ECO:0007669"/>
    <property type="project" value="UniProtKB-UniRule"/>
</dbReference>
<gene>
    <name evidence="9 13" type="primary">atpC</name>
    <name evidence="13" type="ORF">AULFYP135_00176</name>
</gene>
<evidence type="ECO:0000256" key="9">
    <source>
        <dbReference type="HAMAP-Rule" id="MF_00530"/>
    </source>
</evidence>
<dbReference type="InterPro" id="IPR036794">
    <property type="entry name" value="ATP_F1_dsu/esu_C_sf"/>
</dbReference>
<keyword evidence="6 9" id="KW-0472">Membrane</keyword>
<evidence type="ECO:0000259" key="11">
    <source>
        <dbReference type="Pfam" id="PF00401"/>
    </source>
</evidence>
<keyword evidence="4 9" id="KW-1003">Cell membrane</keyword>
<dbReference type="GO" id="GO:0005886">
    <property type="term" value="C:plasma membrane"/>
    <property type="evidence" value="ECO:0007669"/>
    <property type="project" value="UniProtKB-SubCell"/>
</dbReference>
<organism evidence="13">
    <name type="scientific">uncultured Anaerotruncus sp</name>
    <dbReference type="NCBI Taxonomy" id="905011"/>
    <lineage>
        <taxon>Bacteria</taxon>
        <taxon>Bacillati</taxon>
        <taxon>Bacillota</taxon>
        <taxon>Clostridia</taxon>
        <taxon>Eubacteriales</taxon>
        <taxon>Oscillospiraceae</taxon>
        <taxon>Anaerotruncus</taxon>
        <taxon>environmental samples</taxon>
    </lineage>
</organism>
<evidence type="ECO:0000256" key="7">
    <source>
        <dbReference type="ARBA" id="ARBA00023196"/>
    </source>
</evidence>
<reference evidence="13" key="1">
    <citation type="submission" date="2019-11" db="EMBL/GenBank/DDBJ databases">
        <authorList>
            <person name="Feng L."/>
        </authorList>
    </citation>
    <scope>NUCLEOTIDE SEQUENCE</scope>
    <source>
        <strain evidence="13">AundefinedLFYP135</strain>
    </source>
</reference>
<feature type="domain" description="ATP synthase epsilon subunit C-terminal" evidence="11">
    <location>
        <begin position="88"/>
        <end position="133"/>
    </location>
</feature>
<evidence type="ECO:0000256" key="1">
    <source>
        <dbReference type="ARBA" id="ARBA00004202"/>
    </source>
</evidence>
<dbReference type="InterPro" id="IPR001469">
    <property type="entry name" value="ATP_synth_F1_dsu/esu"/>
</dbReference>
<dbReference type="EMBL" id="CACRSL010000003">
    <property type="protein sequence ID" value="VYS75032.1"/>
    <property type="molecule type" value="Genomic_DNA"/>
</dbReference>
<dbReference type="AlphaFoldDB" id="A0A6N2R2G6"/>
<keyword evidence="7 9" id="KW-0139">CF(1)</keyword>
<dbReference type="PANTHER" id="PTHR13822">
    <property type="entry name" value="ATP SYNTHASE DELTA/EPSILON CHAIN"/>
    <property type="match status" value="1"/>
</dbReference>
<evidence type="ECO:0000256" key="6">
    <source>
        <dbReference type="ARBA" id="ARBA00023136"/>
    </source>
</evidence>
<keyword evidence="5 9" id="KW-0406">Ion transport</keyword>